<evidence type="ECO:0000313" key="2">
    <source>
        <dbReference type="EMBL" id="SCZ86502.1"/>
    </source>
</evidence>
<accession>A0A1G5SHC4</accession>
<evidence type="ECO:0000256" key="1">
    <source>
        <dbReference type="SAM" id="Phobius"/>
    </source>
</evidence>
<proteinExistence type="predicted"/>
<dbReference type="STRING" id="51642.NSMM_590006"/>
<keyword evidence="1" id="KW-0812">Transmembrane</keyword>
<keyword evidence="3" id="KW-1185">Reference proteome</keyword>
<reference evidence="2 3" key="1">
    <citation type="submission" date="2016-10" db="EMBL/GenBank/DDBJ databases">
        <authorList>
            <person name="de Groot N.N."/>
        </authorList>
    </citation>
    <scope>NUCLEOTIDE SEQUENCE [LARGE SCALE GENOMIC DNA]</scope>
    <source>
        <strain evidence="2">1</strain>
    </source>
</reference>
<name>A0A1G5SHC4_9PROT</name>
<dbReference type="RefSeq" id="WP_176753956.1">
    <property type="nucleotide sequence ID" value="NZ_FMWO01000068.1"/>
</dbReference>
<dbReference type="Proteomes" id="UP000198729">
    <property type="component" value="Unassembled WGS sequence"/>
</dbReference>
<organism evidence="2 3">
    <name type="scientific">Nitrosomonas mobilis</name>
    <dbReference type="NCBI Taxonomy" id="51642"/>
    <lineage>
        <taxon>Bacteria</taxon>
        <taxon>Pseudomonadati</taxon>
        <taxon>Pseudomonadota</taxon>
        <taxon>Betaproteobacteria</taxon>
        <taxon>Nitrosomonadales</taxon>
        <taxon>Nitrosomonadaceae</taxon>
        <taxon>Nitrosomonas</taxon>
    </lineage>
</organism>
<dbReference type="EMBL" id="FMWO01000068">
    <property type="protein sequence ID" value="SCZ86502.1"/>
    <property type="molecule type" value="Genomic_DNA"/>
</dbReference>
<sequence length="57" mass="6637">MSFNPLTSSIEQVRNVMMWGRGPDWASWILEMMLGLVIAWLGFAWFQKTRKGFTDVV</sequence>
<keyword evidence="1" id="KW-1133">Transmembrane helix</keyword>
<evidence type="ECO:0000313" key="3">
    <source>
        <dbReference type="Proteomes" id="UP000198729"/>
    </source>
</evidence>
<gene>
    <name evidence="2" type="ORF">NSMM_590006</name>
</gene>
<feature type="transmembrane region" description="Helical" evidence="1">
    <location>
        <begin position="25"/>
        <end position="46"/>
    </location>
</feature>
<keyword evidence="1" id="KW-0472">Membrane</keyword>
<dbReference type="AlphaFoldDB" id="A0A1G5SHC4"/>
<protein>
    <submittedName>
        <fullName evidence="2">ABC-2 type transporter</fullName>
    </submittedName>
</protein>